<dbReference type="NCBIfam" id="NF003818">
    <property type="entry name" value="PRK05409.1"/>
    <property type="match status" value="1"/>
</dbReference>
<dbReference type="InterPro" id="IPR036237">
    <property type="entry name" value="Xyl_isomerase-like_sf"/>
</dbReference>
<reference evidence="2" key="1">
    <citation type="submission" date="2017-01" db="EMBL/GenBank/DDBJ databases">
        <authorList>
            <person name="Varghese N."/>
            <person name="Submissions S."/>
        </authorList>
    </citation>
    <scope>NUCLEOTIDE SEQUENCE [LARGE SCALE GENOMIC DNA]</scope>
    <source>
        <strain evidence="2">DSM 24913</strain>
    </source>
</reference>
<gene>
    <name evidence="1" type="ORF">SAMN05421686_101382</name>
</gene>
<sequence length="308" mass="34595">MFRSEHHQALSAAVGVGLRHPHYQDALSETAGVDFVEVHSENFFAPAGATRDFIRAVSERYPISLHGTSLGLGSAEPINTDYIQRLKNLTDDIRPFAISDHASFSWSRLNGRRLHAGDLLPLPFIEEAVNIMAENIDRVQQILGQQLLLENLVSYIQFKQSPMSEMEFLTKVAEQSGCALLLDINNLLVNAHNQKADDPLQTAKQWIDELPIDLVKEFHLAGYTPVAPGQLIIDDHSQAVNEECWALFDYALDHFSPQTTLIEWDNQLPDWQRLQQEAERARRHILQHVQRQNISGGGSHGLPTSVTA</sequence>
<dbReference type="AlphaFoldDB" id="A0A1N7J5J1"/>
<proteinExistence type="predicted"/>
<evidence type="ECO:0000313" key="1">
    <source>
        <dbReference type="EMBL" id="SIS44600.1"/>
    </source>
</evidence>
<dbReference type="RefSeq" id="WP_076513912.1">
    <property type="nucleotide sequence ID" value="NZ_FTOH01000001.1"/>
</dbReference>
<dbReference type="OrthoDB" id="9763101at2"/>
<dbReference type="STRING" id="484498.SAMN05421686_101382"/>
<keyword evidence="2" id="KW-1185">Reference proteome</keyword>
<dbReference type="Pfam" id="PF05114">
    <property type="entry name" value="MbnB_TglH_ChrH"/>
    <property type="match status" value="1"/>
</dbReference>
<dbReference type="PANTHER" id="PTHR42194:SF1">
    <property type="entry name" value="UPF0276 PROTEIN HI_1600"/>
    <property type="match status" value="1"/>
</dbReference>
<evidence type="ECO:0000313" key="2">
    <source>
        <dbReference type="Proteomes" id="UP000185639"/>
    </source>
</evidence>
<name>A0A1N7J5J1_9GAMM</name>
<dbReference type="SUPFAM" id="SSF51658">
    <property type="entry name" value="Xylose isomerase-like"/>
    <property type="match status" value="1"/>
</dbReference>
<dbReference type="EMBL" id="FTOH01000001">
    <property type="protein sequence ID" value="SIS44600.1"/>
    <property type="molecule type" value="Genomic_DNA"/>
</dbReference>
<organism evidence="1 2">
    <name type="scientific">Thalassolituus maritimus</name>
    <dbReference type="NCBI Taxonomy" id="484498"/>
    <lineage>
        <taxon>Bacteria</taxon>
        <taxon>Pseudomonadati</taxon>
        <taxon>Pseudomonadota</taxon>
        <taxon>Gammaproteobacteria</taxon>
        <taxon>Oceanospirillales</taxon>
        <taxon>Oceanospirillaceae</taxon>
        <taxon>Thalassolituus</taxon>
    </lineage>
</organism>
<dbReference type="InterPro" id="IPR007801">
    <property type="entry name" value="MbnB/TglH/ChrH"/>
</dbReference>
<protein>
    <submittedName>
        <fullName evidence="1">Uncharacterized protein</fullName>
    </submittedName>
</protein>
<dbReference type="Gene3D" id="3.20.20.150">
    <property type="entry name" value="Divalent-metal-dependent TIM barrel enzymes"/>
    <property type="match status" value="1"/>
</dbReference>
<dbReference type="PANTHER" id="PTHR42194">
    <property type="entry name" value="UPF0276 PROTEIN HI_1600"/>
    <property type="match status" value="1"/>
</dbReference>
<dbReference type="Proteomes" id="UP000185639">
    <property type="component" value="Unassembled WGS sequence"/>
</dbReference>
<accession>A0A1N7J5J1</accession>